<dbReference type="KEGG" id="bbel:109475406"/>
<sequence length="164" mass="18768">MTVQTYDNVGDIKRRLRKVYARMNVMHDGKVITDLNQTYRQLGIQPTAHVQLQSWDPENPPAVPSREEAKEIEKAIEALIQELKGVEQGNEDSDTKNEAITKEQTEDQEKWSAVRRILWRHLELQDEYPDIPPGALKMLIRAVGEDTVAVEVLQTILKAVLERG</sequence>
<accession>A0A6P4ZCD4</accession>
<dbReference type="OrthoDB" id="10153702at2759"/>
<dbReference type="GeneID" id="109475406"/>
<dbReference type="AlphaFoldDB" id="A0A6P4ZCD4"/>
<feature type="compositionally biased region" description="Basic and acidic residues" evidence="1">
    <location>
        <begin position="93"/>
        <end position="107"/>
    </location>
</feature>
<protein>
    <submittedName>
        <fullName evidence="3">Uncharacterized protein LOC109475406</fullName>
    </submittedName>
</protein>
<evidence type="ECO:0000313" key="2">
    <source>
        <dbReference type="Proteomes" id="UP000515135"/>
    </source>
</evidence>
<proteinExistence type="predicted"/>
<dbReference type="RefSeq" id="XP_019631569.1">
    <property type="nucleotide sequence ID" value="XM_019776010.1"/>
</dbReference>
<organism evidence="2 3">
    <name type="scientific">Branchiostoma belcheri</name>
    <name type="common">Amphioxus</name>
    <dbReference type="NCBI Taxonomy" id="7741"/>
    <lineage>
        <taxon>Eukaryota</taxon>
        <taxon>Metazoa</taxon>
        <taxon>Chordata</taxon>
        <taxon>Cephalochordata</taxon>
        <taxon>Leptocardii</taxon>
        <taxon>Amphioxiformes</taxon>
        <taxon>Branchiostomatidae</taxon>
        <taxon>Branchiostoma</taxon>
    </lineage>
</organism>
<evidence type="ECO:0000313" key="3">
    <source>
        <dbReference type="RefSeq" id="XP_019631569.1"/>
    </source>
</evidence>
<evidence type="ECO:0000256" key="1">
    <source>
        <dbReference type="SAM" id="MobiDB-lite"/>
    </source>
</evidence>
<name>A0A6P4ZCD4_BRABE</name>
<dbReference type="Proteomes" id="UP000515135">
    <property type="component" value="Unplaced"/>
</dbReference>
<gene>
    <name evidence="3" type="primary">LOC109475406</name>
</gene>
<feature type="region of interest" description="Disordered" evidence="1">
    <location>
        <begin position="85"/>
        <end position="107"/>
    </location>
</feature>
<keyword evidence="2" id="KW-1185">Reference proteome</keyword>
<reference evidence="3" key="1">
    <citation type="submission" date="2025-08" db="UniProtKB">
        <authorList>
            <consortium name="RefSeq"/>
        </authorList>
    </citation>
    <scope>IDENTIFICATION</scope>
    <source>
        <tissue evidence="3">Gonad</tissue>
    </source>
</reference>